<feature type="domain" description="Histidine kinase" evidence="12">
    <location>
        <begin position="349"/>
        <end position="563"/>
    </location>
</feature>
<dbReference type="OrthoDB" id="9757990at2"/>
<evidence type="ECO:0000256" key="10">
    <source>
        <dbReference type="SAM" id="MobiDB-lite"/>
    </source>
</evidence>
<feature type="transmembrane region" description="Helical" evidence="11">
    <location>
        <begin position="95"/>
        <end position="111"/>
    </location>
</feature>
<organism evidence="13 14">
    <name type="scientific">Arthrobacter nitrophenolicus</name>
    <dbReference type="NCBI Taxonomy" id="683150"/>
    <lineage>
        <taxon>Bacteria</taxon>
        <taxon>Bacillati</taxon>
        <taxon>Actinomycetota</taxon>
        <taxon>Actinomycetes</taxon>
        <taxon>Micrococcales</taxon>
        <taxon>Micrococcaceae</taxon>
        <taxon>Arthrobacter</taxon>
    </lineage>
</organism>
<dbReference type="SMART" id="SM00388">
    <property type="entry name" value="HisKA"/>
    <property type="match status" value="1"/>
</dbReference>
<dbReference type="SUPFAM" id="SSF47384">
    <property type="entry name" value="Homodimeric domain of signal transducing histidine kinase"/>
    <property type="match status" value="1"/>
</dbReference>
<evidence type="ECO:0000256" key="7">
    <source>
        <dbReference type="ARBA" id="ARBA00022777"/>
    </source>
</evidence>
<keyword evidence="11" id="KW-1133">Transmembrane helix</keyword>
<dbReference type="PANTHER" id="PTHR43711:SF1">
    <property type="entry name" value="HISTIDINE KINASE 1"/>
    <property type="match status" value="1"/>
</dbReference>
<dbReference type="PRINTS" id="PR00344">
    <property type="entry name" value="BCTRLSENSOR"/>
</dbReference>
<evidence type="ECO:0000256" key="3">
    <source>
        <dbReference type="ARBA" id="ARBA00004236"/>
    </source>
</evidence>
<dbReference type="GO" id="GO:0005886">
    <property type="term" value="C:plasma membrane"/>
    <property type="evidence" value="ECO:0007669"/>
    <property type="project" value="UniProtKB-SubCell"/>
</dbReference>
<sequence>MSTSTTTRSRITDPGSGIDLAHQVRNRFFSDLTQRRGMLVSQLPLTVSLLMVTAIVAAARPETLKDAGFQFSVLLCLGLTAMCVLAPWNLLPAKSFVVVPIADFVVIAFAREATAQSFTSLGLLLVFPVIWLAARLGKMGVALSFLGSALVVAVPMMFGPSPGATDVARPILLPSIMTVIALAIHVLVSSIVSQDAKLEHKDAELRRAYEESLERQRLLDTMLDIVGVGVHAVDAAGNDILMNQQHRRNRSLASRPGAPGSGEQELNIMASDGTTPLPPGRHPVARAAAGQSFSDYLIRFGSQANQRVLSSTARAMTDKEGNFAGSVVAFSDVTEFVNALAIKDDFVANISHEFRTPLMSIVGYLDIVLDTPDEDPEQQEAFLRIAQSNAEKLLGLVSDLLSASSDSMDVHPQKVDLQNLIAMSVASARHRAGSRGVEIVNDARQPLWLTADPGRVNQVLDNLLSNAIKYSQAGDTVTIRAWETPENVSFSVTDTGIGISQTDLPKIFTRYFRSNSVRESAIPGVGLGLGIVKRIVENHGGSITASSMPGSGSTFTVTLPKGPAS</sequence>
<dbReference type="Proteomes" id="UP000294621">
    <property type="component" value="Unassembled WGS sequence"/>
</dbReference>
<dbReference type="CDD" id="cd00075">
    <property type="entry name" value="HATPase"/>
    <property type="match status" value="1"/>
</dbReference>
<dbReference type="Gene3D" id="3.30.450.20">
    <property type="entry name" value="PAS domain"/>
    <property type="match status" value="1"/>
</dbReference>
<dbReference type="InterPro" id="IPR003594">
    <property type="entry name" value="HATPase_dom"/>
</dbReference>
<dbReference type="Gene3D" id="3.30.565.10">
    <property type="entry name" value="Histidine kinase-like ATPase, C-terminal domain"/>
    <property type="match status" value="1"/>
</dbReference>
<dbReference type="InterPro" id="IPR036097">
    <property type="entry name" value="HisK_dim/P_sf"/>
</dbReference>
<evidence type="ECO:0000256" key="4">
    <source>
        <dbReference type="ARBA" id="ARBA00012438"/>
    </source>
</evidence>
<feature type="transmembrane region" description="Helical" evidence="11">
    <location>
        <begin position="171"/>
        <end position="192"/>
    </location>
</feature>
<keyword evidence="6" id="KW-0808">Transferase</keyword>
<feature type="transmembrane region" description="Helical" evidence="11">
    <location>
        <begin position="69"/>
        <end position="88"/>
    </location>
</feature>
<dbReference type="FunFam" id="3.30.565.10:FF:000006">
    <property type="entry name" value="Sensor histidine kinase WalK"/>
    <property type="match status" value="1"/>
</dbReference>
<dbReference type="InterPro" id="IPR003661">
    <property type="entry name" value="HisK_dim/P_dom"/>
</dbReference>
<keyword evidence="8" id="KW-0902">Two-component regulatory system</keyword>
<dbReference type="PANTHER" id="PTHR43711">
    <property type="entry name" value="TWO-COMPONENT HISTIDINE KINASE"/>
    <property type="match status" value="1"/>
</dbReference>
<keyword evidence="5" id="KW-0597">Phosphoprotein</keyword>
<comment type="subcellular location">
    <subcellularLocation>
        <location evidence="3">Cell membrane</location>
    </subcellularLocation>
</comment>
<comment type="caution">
    <text evidence="13">The sequence shown here is derived from an EMBL/GenBank/DDBJ whole genome shotgun (WGS) entry which is preliminary data.</text>
</comment>
<evidence type="ECO:0000313" key="13">
    <source>
        <dbReference type="EMBL" id="TDL41125.1"/>
    </source>
</evidence>
<evidence type="ECO:0000256" key="9">
    <source>
        <dbReference type="ARBA" id="ARBA00023136"/>
    </source>
</evidence>
<feature type="transmembrane region" description="Helical" evidence="11">
    <location>
        <begin position="117"/>
        <end position="134"/>
    </location>
</feature>
<reference evidence="13 14" key="1">
    <citation type="submission" date="2019-03" db="EMBL/GenBank/DDBJ databases">
        <title>Genome Sequencing and Assembly of Various Microbes Isolated from Partially Reclaimed Soil and Acid Mine Drainage (AMD) Site.</title>
        <authorList>
            <person name="Steinbock B."/>
            <person name="Bechtold R."/>
            <person name="Sevigny J.L."/>
            <person name="Thomas D."/>
            <person name="Cuthill L.R."/>
            <person name="Aveiro Johannsen E.J."/>
            <person name="Thomas K."/>
            <person name="Ghosh A."/>
        </authorList>
    </citation>
    <scope>NUCLEOTIDE SEQUENCE [LARGE SCALE GENOMIC DNA]</scope>
    <source>
        <strain evidence="13 14">S-A1</strain>
    </source>
</reference>
<dbReference type="Pfam" id="PF02518">
    <property type="entry name" value="HATPase_c"/>
    <property type="match status" value="1"/>
</dbReference>
<evidence type="ECO:0000313" key="14">
    <source>
        <dbReference type="Proteomes" id="UP000294621"/>
    </source>
</evidence>
<dbReference type="InterPro" id="IPR005467">
    <property type="entry name" value="His_kinase_dom"/>
</dbReference>
<dbReference type="GO" id="GO:0000155">
    <property type="term" value="F:phosphorelay sensor kinase activity"/>
    <property type="evidence" value="ECO:0007669"/>
    <property type="project" value="InterPro"/>
</dbReference>
<dbReference type="PROSITE" id="PS50109">
    <property type="entry name" value="HIS_KIN"/>
    <property type="match status" value="1"/>
</dbReference>
<feature type="transmembrane region" description="Helical" evidence="11">
    <location>
        <begin position="141"/>
        <end position="159"/>
    </location>
</feature>
<evidence type="ECO:0000256" key="11">
    <source>
        <dbReference type="SAM" id="Phobius"/>
    </source>
</evidence>
<dbReference type="Gene3D" id="1.10.287.130">
    <property type="match status" value="1"/>
</dbReference>
<evidence type="ECO:0000256" key="8">
    <source>
        <dbReference type="ARBA" id="ARBA00023012"/>
    </source>
</evidence>
<protein>
    <recommendedName>
        <fullName evidence="4">histidine kinase</fullName>
        <ecNumber evidence="4">2.7.13.3</ecNumber>
    </recommendedName>
</protein>
<dbReference type="CDD" id="cd00082">
    <property type="entry name" value="HisKA"/>
    <property type="match status" value="1"/>
</dbReference>
<evidence type="ECO:0000256" key="2">
    <source>
        <dbReference type="ARBA" id="ARBA00001968"/>
    </source>
</evidence>
<evidence type="ECO:0000259" key="12">
    <source>
        <dbReference type="PROSITE" id="PS50109"/>
    </source>
</evidence>
<feature type="transmembrane region" description="Helical" evidence="11">
    <location>
        <begin position="37"/>
        <end position="57"/>
    </location>
</feature>
<keyword evidence="11" id="KW-0812">Transmembrane</keyword>
<evidence type="ECO:0000256" key="6">
    <source>
        <dbReference type="ARBA" id="ARBA00022679"/>
    </source>
</evidence>
<dbReference type="InterPro" id="IPR036890">
    <property type="entry name" value="HATPase_C_sf"/>
</dbReference>
<dbReference type="AlphaFoldDB" id="A0A4R5YCZ7"/>
<proteinExistence type="predicted"/>
<feature type="region of interest" description="Disordered" evidence="10">
    <location>
        <begin position="246"/>
        <end position="265"/>
    </location>
</feature>
<dbReference type="EC" id="2.7.13.3" evidence="4"/>
<evidence type="ECO:0000256" key="5">
    <source>
        <dbReference type="ARBA" id="ARBA00022553"/>
    </source>
</evidence>
<dbReference type="SUPFAM" id="SSF55874">
    <property type="entry name" value="ATPase domain of HSP90 chaperone/DNA topoisomerase II/histidine kinase"/>
    <property type="match status" value="1"/>
</dbReference>
<evidence type="ECO:0000256" key="1">
    <source>
        <dbReference type="ARBA" id="ARBA00000085"/>
    </source>
</evidence>
<accession>A0A4R5YCZ7</accession>
<dbReference type="InterPro" id="IPR050736">
    <property type="entry name" value="Sensor_HK_Regulatory"/>
</dbReference>
<dbReference type="Pfam" id="PF00512">
    <property type="entry name" value="HisKA"/>
    <property type="match status" value="1"/>
</dbReference>
<keyword evidence="7 13" id="KW-0418">Kinase</keyword>
<dbReference type="EMBL" id="SMZQ01000001">
    <property type="protein sequence ID" value="TDL41125.1"/>
    <property type="molecule type" value="Genomic_DNA"/>
</dbReference>
<name>A0A4R5YCZ7_9MICC</name>
<dbReference type="GO" id="GO:0005509">
    <property type="term" value="F:calcium ion binding"/>
    <property type="evidence" value="ECO:0007669"/>
    <property type="project" value="UniProtKB-ARBA"/>
</dbReference>
<comment type="catalytic activity">
    <reaction evidence="1">
        <text>ATP + protein L-histidine = ADP + protein N-phospho-L-histidine.</text>
        <dbReference type="EC" id="2.7.13.3"/>
    </reaction>
</comment>
<gene>
    <name evidence="13" type="ORF">E2R57_00080</name>
</gene>
<comment type="cofactor">
    <cofactor evidence="2">
        <name>a divalent metal cation</name>
        <dbReference type="ChEBI" id="CHEBI:60240"/>
    </cofactor>
</comment>
<keyword evidence="9 11" id="KW-0472">Membrane</keyword>
<dbReference type="SMART" id="SM00387">
    <property type="entry name" value="HATPase_c"/>
    <property type="match status" value="1"/>
</dbReference>
<dbReference type="InterPro" id="IPR004358">
    <property type="entry name" value="Sig_transdc_His_kin-like_C"/>
</dbReference>
<dbReference type="FunFam" id="1.10.287.130:FF:000001">
    <property type="entry name" value="Two-component sensor histidine kinase"/>
    <property type="match status" value="1"/>
</dbReference>